<reference evidence="3" key="1">
    <citation type="journal article" date="2019" name="Nat. Commun.">
        <title>The genome of broomcorn millet.</title>
        <authorList>
            <person name="Zou C."/>
            <person name="Miki D."/>
            <person name="Li D."/>
            <person name="Tang Q."/>
            <person name="Xiao L."/>
            <person name="Rajput S."/>
            <person name="Deng P."/>
            <person name="Jia W."/>
            <person name="Huang R."/>
            <person name="Zhang M."/>
            <person name="Sun Y."/>
            <person name="Hu J."/>
            <person name="Fu X."/>
            <person name="Schnable P.S."/>
            <person name="Li F."/>
            <person name="Zhang H."/>
            <person name="Feng B."/>
            <person name="Zhu X."/>
            <person name="Liu R."/>
            <person name="Schnable J.C."/>
            <person name="Zhu J.-K."/>
            <person name="Zhang H."/>
        </authorList>
    </citation>
    <scope>NUCLEOTIDE SEQUENCE [LARGE SCALE GENOMIC DNA]</scope>
</reference>
<proteinExistence type="predicted"/>
<dbReference type="AlphaFoldDB" id="A0A3L6RQR3"/>
<feature type="region of interest" description="Disordered" evidence="1">
    <location>
        <begin position="76"/>
        <end position="97"/>
    </location>
</feature>
<name>A0A3L6RQR3_PANMI</name>
<accession>A0A3L6RQR3</accession>
<dbReference type="EMBL" id="PQIB02000007">
    <property type="protein sequence ID" value="RLN07965.1"/>
    <property type="molecule type" value="Genomic_DNA"/>
</dbReference>
<gene>
    <name evidence="2" type="ORF">C2845_PM11G05510</name>
</gene>
<evidence type="ECO:0000313" key="2">
    <source>
        <dbReference type="EMBL" id="RLN07965.1"/>
    </source>
</evidence>
<evidence type="ECO:0000256" key="1">
    <source>
        <dbReference type="SAM" id="MobiDB-lite"/>
    </source>
</evidence>
<organism evidence="2 3">
    <name type="scientific">Panicum miliaceum</name>
    <name type="common">Proso millet</name>
    <name type="synonym">Broomcorn millet</name>
    <dbReference type="NCBI Taxonomy" id="4540"/>
    <lineage>
        <taxon>Eukaryota</taxon>
        <taxon>Viridiplantae</taxon>
        <taxon>Streptophyta</taxon>
        <taxon>Embryophyta</taxon>
        <taxon>Tracheophyta</taxon>
        <taxon>Spermatophyta</taxon>
        <taxon>Magnoliopsida</taxon>
        <taxon>Liliopsida</taxon>
        <taxon>Poales</taxon>
        <taxon>Poaceae</taxon>
        <taxon>PACMAD clade</taxon>
        <taxon>Panicoideae</taxon>
        <taxon>Panicodae</taxon>
        <taxon>Paniceae</taxon>
        <taxon>Panicinae</taxon>
        <taxon>Panicum</taxon>
        <taxon>Panicum sect. Panicum</taxon>
    </lineage>
</organism>
<keyword evidence="3" id="KW-1185">Reference proteome</keyword>
<dbReference type="Proteomes" id="UP000275267">
    <property type="component" value="Unassembled WGS sequence"/>
</dbReference>
<protein>
    <submittedName>
        <fullName evidence="2">Uncharacterized protein</fullName>
    </submittedName>
</protein>
<comment type="caution">
    <text evidence="2">The sequence shown here is derived from an EMBL/GenBank/DDBJ whole genome shotgun (WGS) entry which is preliminary data.</text>
</comment>
<evidence type="ECO:0000313" key="3">
    <source>
        <dbReference type="Proteomes" id="UP000275267"/>
    </source>
</evidence>
<sequence length="97" mass="10959">MGGCAMFPQLWFWVRVPAGRPEPPFLSGDKESIISPWLDLNHCKAPRKSYLDYTFEIDLLTLAYDVNQITKIVEESDPEKTPLHPGPVSTGHVSFDL</sequence>